<dbReference type="GO" id="GO:1902201">
    <property type="term" value="P:negative regulation of bacterial-type flagellum-dependent cell motility"/>
    <property type="evidence" value="ECO:0007669"/>
    <property type="project" value="TreeGrafter"/>
</dbReference>
<name>A0A1I4Z6N3_9GAMM</name>
<dbReference type="STRING" id="578942.SAMN05216289_12318"/>
<feature type="transmembrane region" description="Helical" evidence="3">
    <location>
        <begin position="59"/>
        <end position="75"/>
    </location>
</feature>
<protein>
    <recommendedName>
        <fullName evidence="1">diguanylate cyclase</fullName>
        <ecNumber evidence="1">2.7.7.65</ecNumber>
    </recommendedName>
</protein>
<evidence type="ECO:0000256" key="2">
    <source>
        <dbReference type="ARBA" id="ARBA00034247"/>
    </source>
</evidence>
<dbReference type="InterPro" id="IPR029787">
    <property type="entry name" value="Nucleotide_cyclase"/>
</dbReference>
<dbReference type="InterPro" id="IPR050469">
    <property type="entry name" value="Diguanylate_Cyclase"/>
</dbReference>
<proteinExistence type="predicted"/>
<accession>A0A1I4Z6N3</accession>
<dbReference type="EC" id="2.7.7.65" evidence="1"/>
<dbReference type="GO" id="GO:0005886">
    <property type="term" value="C:plasma membrane"/>
    <property type="evidence" value="ECO:0007669"/>
    <property type="project" value="TreeGrafter"/>
</dbReference>
<comment type="catalytic activity">
    <reaction evidence="2">
        <text>2 GTP = 3',3'-c-di-GMP + 2 diphosphate</text>
        <dbReference type="Rhea" id="RHEA:24898"/>
        <dbReference type="ChEBI" id="CHEBI:33019"/>
        <dbReference type="ChEBI" id="CHEBI:37565"/>
        <dbReference type="ChEBI" id="CHEBI:58805"/>
        <dbReference type="EC" id="2.7.7.65"/>
    </reaction>
</comment>
<evidence type="ECO:0000313" key="6">
    <source>
        <dbReference type="Proteomes" id="UP000198575"/>
    </source>
</evidence>
<keyword evidence="3" id="KW-0812">Transmembrane</keyword>
<feature type="transmembrane region" description="Helical" evidence="3">
    <location>
        <begin position="87"/>
        <end position="105"/>
    </location>
</feature>
<feature type="transmembrane region" description="Helical" evidence="3">
    <location>
        <begin position="32"/>
        <end position="53"/>
    </location>
</feature>
<dbReference type="RefSeq" id="WP_092409103.1">
    <property type="nucleotide sequence ID" value="NZ_FOVF01000023.1"/>
</dbReference>
<dbReference type="EMBL" id="FOVF01000023">
    <property type="protein sequence ID" value="SFN45935.1"/>
    <property type="molecule type" value="Genomic_DNA"/>
</dbReference>
<dbReference type="AlphaFoldDB" id="A0A1I4Z6N3"/>
<dbReference type="SUPFAM" id="SSF55073">
    <property type="entry name" value="Nucleotide cyclase"/>
    <property type="match status" value="1"/>
</dbReference>
<keyword evidence="6" id="KW-1185">Reference proteome</keyword>
<dbReference type="PANTHER" id="PTHR45138:SF9">
    <property type="entry name" value="DIGUANYLATE CYCLASE DGCM-RELATED"/>
    <property type="match status" value="1"/>
</dbReference>
<dbReference type="PROSITE" id="PS50887">
    <property type="entry name" value="GGDEF"/>
    <property type="match status" value="1"/>
</dbReference>
<feature type="transmembrane region" description="Helical" evidence="3">
    <location>
        <begin position="152"/>
        <end position="168"/>
    </location>
</feature>
<keyword evidence="3" id="KW-0472">Membrane</keyword>
<feature type="transmembrane region" description="Helical" evidence="3">
    <location>
        <begin position="6"/>
        <end position="25"/>
    </location>
</feature>
<evidence type="ECO:0000259" key="4">
    <source>
        <dbReference type="PROSITE" id="PS50887"/>
    </source>
</evidence>
<dbReference type="Gene3D" id="3.30.70.270">
    <property type="match status" value="1"/>
</dbReference>
<reference evidence="5 6" key="1">
    <citation type="submission" date="2016-10" db="EMBL/GenBank/DDBJ databases">
        <authorList>
            <person name="de Groot N.N."/>
        </authorList>
    </citation>
    <scope>NUCLEOTIDE SEQUENCE [LARGE SCALE GENOMIC DNA]</scope>
    <source>
        <strain evidence="5 6">CGMCC 1.7659</strain>
    </source>
</reference>
<dbReference type="InterPro" id="IPR043128">
    <property type="entry name" value="Rev_trsase/Diguanyl_cyclase"/>
</dbReference>
<feature type="transmembrane region" description="Helical" evidence="3">
    <location>
        <begin position="174"/>
        <end position="194"/>
    </location>
</feature>
<sequence length="364" mass="38865">MPTTEEFWPGLAAVMLNGLALLLALGFRRNRAVMVLVVMTCAALALAGVAAGAGGERGLDAMRMFAPWLLLAIAAMPERRLLARRNLAVIGLLATATWLTLAAPAHVWPELRDAFPFGWLPMDRGLVAAGIVLLAAAVCLARWVVRRTVMEFAMGLVLIVVGIAQLPVMRADGASSLFCLAAMVALVAILHASYRMAFVDGLAGLPNRRALDETLARLSGDYAVAMVDVDHFKTFNDRHGHAAGDRALKAVAEQLRATRGATAFRYGGEEFCLLFTGARSRSARQACEELRKRIAAMRIRVRAAPRGNGRKAGARPGAGEVKVTVSIGLAERDTRARGSDEALKAADKALYKAKGAGRNCVRLG</sequence>
<evidence type="ECO:0000313" key="5">
    <source>
        <dbReference type="EMBL" id="SFN45935.1"/>
    </source>
</evidence>
<feature type="transmembrane region" description="Helical" evidence="3">
    <location>
        <begin position="125"/>
        <end position="145"/>
    </location>
</feature>
<dbReference type="SMART" id="SM00267">
    <property type="entry name" value="GGDEF"/>
    <property type="match status" value="1"/>
</dbReference>
<organism evidence="5 6">
    <name type="scientific">Dokdonella immobilis</name>
    <dbReference type="NCBI Taxonomy" id="578942"/>
    <lineage>
        <taxon>Bacteria</taxon>
        <taxon>Pseudomonadati</taxon>
        <taxon>Pseudomonadota</taxon>
        <taxon>Gammaproteobacteria</taxon>
        <taxon>Lysobacterales</taxon>
        <taxon>Rhodanobacteraceae</taxon>
        <taxon>Dokdonella</taxon>
    </lineage>
</organism>
<dbReference type="InterPro" id="IPR000160">
    <property type="entry name" value="GGDEF_dom"/>
</dbReference>
<dbReference type="Proteomes" id="UP000198575">
    <property type="component" value="Unassembled WGS sequence"/>
</dbReference>
<dbReference type="OrthoDB" id="9812260at2"/>
<keyword evidence="3" id="KW-1133">Transmembrane helix</keyword>
<evidence type="ECO:0000256" key="3">
    <source>
        <dbReference type="SAM" id="Phobius"/>
    </source>
</evidence>
<dbReference type="NCBIfam" id="TIGR00254">
    <property type="entry name" value="GGDEF"/>
    <property type="match status" value="1"/>
</dbReference>
<dbReference type="Pfam" id="PF00990">
    <property type="entry name" value="GGDEF"/>
    <property type="match status" value="1"/>
</dbReference>
<dbReference type="CDD" id="cd01949">
    <property type="entry name" value="GGDEF"/>
    <property type="match status" value="1"/>
</dbReference>
<evidence type="ECO:0000256" key="1">
    <source>
        <dbReference type="ARBA" id="ARBA00012528"/>
    </source>
</evidence>
<gene>
    <name evidence="5" type="ORF">SAMN05216289_12318</name>
</gene>
<dbReference type="GO" id="GO:0043709">
    <property type="term" value="P:cell adhesion involved in single-species biofilm formation"/>
    <property type="evidence" value="ECO:0007669"/>
    <property type="project" value="TreeGrafter"/>
</dbReference>
<dbReference type="GO" id="GO:0052621">
    <property type="term" value="F:diguanylate cyclase activity"/>
    <property type="evidence" value="ECO:0007669"/>
    <property type="project" value="UniProtKB-EC"/>
</dbReference>
<dbReference type="PANTHER" id="PTHR45138">
    <property type="entry name" value="REGULATORY COMPONENTS OF SENSORY TRANSDUCTION SYSTEM"/>
    <property type="match status" value="1"/>
</dbReference>
<feature type="domain" description="GGDEF" evidence="4">
    <location>
        <begin position="220"/>
        <end position="364"/>
    </location>
</feature>